<keyword evidence="9" id="KW-1185">Reference proteome</keyword>
<feature type="compositionally biased region" description="Basic and acidic residues" evidence="5">
    <location>
        <begin position="195"/>
        <end position="210"/>
    </location>
</feature>
<feature type="transmembrane region" description="Helical" evidence="6">
    <location>
        <begin position="339"/>
        <end position="357"/>
    </location>
</feature>
<dbReference type="Gene3D" id="1.20.1250.20">
    <property type="entry name" value="MFS general substrate transporter like domains"/>
    <property type="match status" value="1"/>
</dbReference>
<proteinExistence type="predicted"/>
<feature type="region of interest" description="Disordered" evidence="5">
    <location>
        <begin position="256"/>
        <end position="288"/>
    </location>
</feature>
<evidence type="ECO:0000256" key="4">
    <source>
        <dbReference type="ARBA" id="ARBA00023136"/>
    </source>
</evidence>
<feature type="transmembrane region" description="Helical" evidence="6">
    <location>
        <begin position="131"/>
        <end position="152"/>
    </location>
</feature>
<protein>
    <submittedName>
        <fullName evidence="8">4146_t:CDS:1</fullName>
    </submittedName>
</protein>
<dbReference type="InterPro" id="IPR011701">
    <property type="entry name" value="MFS"/>
</dbReference>
<keyword evidence="3 6" id="KW-1133">Transmembrane helix</keyword>
<dbReference type="PANTHER" id="PTHR23502">
    <property type="entry name" value="MAJOR FACILITATOR SUPERFAMILY"/>
    <property type="match status" value="1"/>
</dbReference>
<feature type="domain" description="Major facilitator superfamily (MFS) profile" evidence="7">
    <location>
        <begin position="1"/>
        <end position="511"/>
    </location>
</feature>
<gene>
    <name evidence="8" type="ORF">POCULU_LOCUS3620</name>
</gene>
<feature type="transmembrane region" description="Helical" evidence="6">
    <location>
        <begin position="158"/>
        <end position="179"/>
    </location>
</feature>
<evidence type="ECO:0000256" key="2">
    <source>
        <dbReference type="ARBA" id="ARBA00022692"/>
    </source>
</evidence>
<evidence type="ECO:0000256" key="5">
    <source>
        <dbReference type="SAM" id="MobiDB-lite"/>
    </source>
</evidence>
<dbReference type="PROSITE" id="PS50850">
    <property type="entry name" value="MFS"/>
    <property type="match status" value="1"/>
</dbReference>
<feature type="transmembrane region" description="Helical" evidence="6">
    <location>
        <begin position="458"/>
        <end position="477"/>
    </location>
</feature>
<evidence type="ECO:0000256" key="1">
    <source>
        <dbReference type="ARBA" id="ARBA00004141"/>
    </source>
</evidence>
<dbReference type="PANTHER" id="PTHR23502:SF5">
    <property type="entry name" value="QUINIDINE RESISTANCE PROTEIN 3"/>
    <property type="match status" value="1"/>
</dbReference>
<comment type="caution">
    <text evidence="8">The sequence shown here is derived from an EMBL/GenBank/DDBJ whole genome shotgun (WGS) entry which is preliminary data.</text>
</comment>
<feature type="transmembrane region" description="Helical" evidence="6">
    <location>
        <begin position="37"/>
        <end position="58"/>
    </location>
</feature>
<feature type="compositionally biased region" description="Low complexity" evidence="5">
    <location>
        <begin position="261"/>
        <end position="288"/>
    </location>
</feature>
<sequence>MTEDVESQIDEDQVIELSKVNNITYDDPHEWPKRKKYFVLSVISVTGTIAPLTSSIFFPVLQVIKKAFHTTDMTVNSLVFVCASISCAVSPNIWLLIIMRALQACGSSAAMSVGAGTLSDMYKVEERGTAYGFLFLGVLLGPLLGPLLGGYIDKFFGWRWILWFLAIFGTILFILICFLPETYRDTRKLEKLNKRQEREKNSDNKVEDNNSKQPVTCIIEPTNTSTNEIEKLNDRNKERKSQISIDISLAISTVSTDPMASSSPISPSTTLTVSPPTSPTTLVSSNPTSPTTLFNPMLPIGASPSSISSVPQIENGSNKFISFLLFPLSPLLLLRYPNLLLIITNNSVIVATLYMQNTLVSATFQNRHYFLSPSATGLVLMSSAAGLMVGKMRLKSAWFGIIILPLSFTAYGWCVENEVFIVWPLISMFFGGLGILVCNTCTSTYLVDAFPGQSASVISVYACIRYIVAALVSFLAAPMENALGDGWTFTTLAFLNIIGGGALVLTYYKGRKWREDLEKVVDKVIE</sequence>
<feature type="transmembrane region" description="Helical" evidence="6">
    <location>
        <begin position="489"/>
        <end position="508"/>
    </location>
</feature>
<feature type="transmembrane region" description="Helical" evidence="6">
    <location>
        <begin position="78"/>
        <end position="98"/>
    </location>
</feature>
<organism evidence="8 9">
    <name type="scientific">Paraglomus occultum</name>
    <dbReference type="NCBI Taxonomy" id="144539"/>
    <lineage>
        <taxon>Eukaryota</taxon>
        <taxon>Fungi</taxon>
        <taxon>Fungi incertae sedis</taxon>
        <taxon>Mucoromycota</taxon>
        <taxon>Glomeromycotina</taxon>
        <taxon>Glomeromycetes</taxon>
        <taxon>Paraglomerales</taxon>
        <taxon>Paraglomeraceae</taxon>
        <taxon>Paraglomus</taxon>
    </lineage>
</organism>
<dbReference type="AlphaFoldDB" id="A0A9N9FBA4"/>
<evidence type="ECO:0000256" key="6">
    <source>
        <dbReference type="SAM" id="Phobius"/>
    </source>
</evidence>
<feature type="transmembrane region" description="Helical" evidence="6">
    <location>
        <begin position="419"/>
        <end position="446"/>
    </location>
</feature>
<dbReference type="GO" id="GO:0005886">
    <property type="term" value="C:plasma membrane"/>
    <property type="evidence" value="ECO:0007669"/>
    <property type="project" value="TreeGrafter"/>
</dbReference>
<feature type="region of interest" description="Disordered" evidence="5">
    <location>
        <begin position="195"/>
        <end position="220"/>
    </location>
</feature>
<feature type="transmembrane region" description="Helical" evidence="6">
    <location>
        <begin position="396"/>
        <end position="413"/>
    </location>
</feature>
<evidence type="ECO:0000259" key="7">
    <source>
        <dbReference type="PROSITE" id="PS50850"/>
    </source>
</evidence>
<evidence type="ECO:0000313" key="8">
    <source>
        <dbReference type="EMBL" id="CAG8521974.1"/>
    </source>
</evidence>
<dbReference type="InterPro" id="IPR036259">
    <property type="entry name" value="MFS_trans_sf"/>
</dbReference>
<dbReference type="GO" id="GO:0022857">
    <property type="term" value="F:transmembrane transporter activity"/>
    <property type="evidence" value="ECO:0007669"/>
    <property type="project" value="InterPro"/>
</dbReference>
<dbReference type="SUPFAM" id="SSF103473">
    <property type="entry name" value="MFS general substrate transporter"/>
    <property type="match status" value="1"/>
</dbReference>
<dbReference type="Proteomes" id="UP000789572">
    <property type="component" value="Unassembled WGS sequence"/>
</dbReference>
<feature type="transmembrane region" description="Helical" evidence="6">
    <location>
        <begin position="369"/>
        <end position="389"/>
    </location>
</feature>
<dbReference type="InterPro" id="IPR020846">
    <property type="entry name" value="MFS_dom"/>
</dbReference>
<evidence type="ECO:0000256" key="3">
    <source>
        <dbReference type="ARBA" id="ARBA00022989"/>
    </source>
</evidence>
<accession>A0A9N9FBA4</accession>
<keyword evidence="4 6" id="KW-0472">Membrane</keyword>
<dbReference type="EMBL" id="CAJVPJ010000410">
    <property type="protein sequence ID" value="CAG8521974.1"/>
    <property type="molecule type" value="Genomic_DNA"/>
</dbReference>
<comment type="subcellular location">
    <subcellularLocation>
        <location evidence="1">Membrane</location>
        <topology evidence="1">Multi-pass membrane protein</topology>
    </subcellularLocation>
</comment>
<name>A0A9N9FBA4_9GLOM</name>
<keyword evidence="2 6" id="KW-0812">Transmembrane</keyword>
<reference evidence="8" key="1">
    <citation type="submission" date="2021-06" db="EMBL/GenBank/DDBJ databases">
        <authorList>
            <person name="Kallberg Y."/>
            <person name="Tangrot J."/>
            <person name="Rosling A."/>
        </authorList>
    </citation>
    <scope>NUCLEOTIDE SEQUENCE</scope>
    <source>
        <strain evidence="8">IA702</strain>
    </source>
</reference>
<dbReference type="OrthoDB" id="2441642at2759"/>
<dbReference type="Pfam" id="PF07690">
    <property type="entry name" value="MFS_1"/>
    <property type="match status" value="1"/>
</dbReference>
<evidence type="ECO:0000313" key="9">
    <source>
        <dbReference type="Proteomes" id="UP000789572"/>
    </source>
</evidence>